<gene>
    <name evidence="1" type="ORF">Thena_0004</name>
</gene>
<dbReference type="HOGENOM" id="CLU_1776585_0_0_9"/>
<organism evidence="1 2">
    <name type="scientific">Thermodesulfobium narugense DSM 14796</name>
    <dbReference type="NCBI Taxonomy" id="747365"/>
    <lineage>
        <taxon>Bacteria</taxon>
        <taxon>Pseudomonadati</taxon>
        <taxon>Thermodesulfobiota</taxon>
        <taxon>Thermodesulfobiia</taxon>
        <taxon>Thermodesulfobiales</taxon>
        <taxon>Thermodesulfobiaceae</taxon>
        <taxon>Thermodesulfobium</taxon>
    </lineage>
</organism>
<evidence type="ECO:0000313" key="2">
    <source>
        <dbReference type="Proteomes" id="UP000011765"/>
    </source>
</evidence>
<protein>
    <recommendedName>
        <fullName evidence="3">DUF721 domain-containing protein</fullName>
    </recommendedName>
</protein>
<evidence type="ECO:0008006" key="3">
    <source>
        <dbReference type="Google" id="ProtNLM"/>
    </source>
</evidence>
<dbReference type="OrthoDB" id="9842767at2"/>
<reference evidence="1 2" key="1">
    <citation type="submission" date="2011-04" db="EMBL/GenBank/DDBJ databases">
        <title>The complete genome of Thermodesulfobium narugense DSM 14796.</title>
        <authorList>
            <consortium name="US DOE Joint Genome Institute (JGI-PGF)"/>
            <person name="Lucas S."/>
            <person name="Han J."/>
            <person name="Lapidus A."/>
            <person name="Bruce D."/>
            <person name="Goodwin L."/>
            <person name="Pitluck S."/>
            <person name="Peters L."/>
            <person name="Kyrpides N."/>
            <person name="Mavromatis K."/>
            <person name="Pagani I."/>
            <person name="Ivanova N."/>
            <person name="Ovchinnikova G."/>
            <person name="Zhang X."/>
            <person name="Saunders L."/>
            <person name="Detter J.C."/>
            <person name="Tapia R."/>
            <person name="Han C."/>
            <person name="Land M."/>
            <person name="Hauser L."/>
            <person name="Markowitz V."/>
            <person name="Cheng J.-F."/>
            <person name="Hugenholtz P."/>
            <person name="Woyke T."/>
            <person name="Wu D."/>
            <person name="Spring S."/>
            <person name="Schroeder M."/>
            <person name="Brambilla E."/>
            <person name="Klenk H.-P."/>
            <person name="Eisen J.A."/>
        </authorList>
    </citation>
    <scope>NUCLEOTIDE SEQUENCE [LARGE SCALE GENOMIC DNA]</scope>
    <source>
        <strain evidence="1 2">DSM 14796</strain>
    </source>
</reference>
<evidence type="ECO:0000313" key="1">
    <source>
        <dbReference type="EMBL" id="AEE13657.1"/>
    </source>
</evidence>
<dbReference type="Proteomes" id="UP000011765">
    <property type="component" value="Chromosome"/>
</dbReference>
<dbReference type="RefSeq" id="WP_013755387.1">
    <property type="nucleotide sequence ID" value="NC_015499.1"/>
</dbReference>
<sequence>MDKIDSIILNQIPKNLRQCFIIEKNWHEIVGLKLSKISKPIKLSNKTLVISTTHPIISREISLYSNIIIDRVKKKLNIAIENLKFKTSNFETNEEEEVKEKEKRQAVNINYPDFFIEIKDENIRKKVLNIYKTLKIKENKGNKGDE</sequence>
<proteinExistence type="predicted"/>
<keyword evidence="2" id="KW-1185">Reference proteome</keyword>
<dbReference type="KEGG" id="tnr:Thena_0004"/>
<accession>M1E413</accession>
<dbReference type="STRING" id="747365.Thena_0004"/>
<name>M1E413_9BACT</name>
<dbReference type="EMBL" id="CP002690">
    <property type="protein sequence ID" value="AEE13657.1"/>
    <property type="molecule type" value="Genomic_DNA"/>
</dbReference>
<dbReference type="Pfam" id="PF05258">
    <property type="entry name" value="DciA"/>
    <property type="match status" value="1"/>
</dbReference>
<dbReference type="AlphaFoldDB" id="M1E413"/>
<dbReference type="InterPro" id="IPR007922">
    <property type="entry name" value="DciA-like"/>
</dbReference>